<organism evidence="1 2">
    <name type="scientific">Oryza meyeriana var. granulata</name>
    <dbReference type="NCBI Taxonomy" id="110450"/>
    <lineage>
        <taxon>Eukaryota</taxon>
        <taxon>Viridiplantae</taxon>
        <taxon>Streptophyta</taxon>
        <taxon>Embryophyta</taxon>
        <taxon>Tracheophyta</taxon>
        <taxon>Spermatophyta</taxon>
        <taxon>Magnoliopsida</taxon>
        <taxon>Liliopsida</taxon>
        <taxon>Poales</taxon>
        <taxon>Poaceae</taxon>
        <taxon>BOP clade</taxon>
        <taxon>Oryzoideae</taxon>
        <taxon>Oryzeae</taxon>
        <taxon>Oryzinae</taxon>
        <taxon>Oryza</taxon>
        <taxon>Oryza meyeriana</taxon>
    </lineage>
</organism>
<evidence type="ECO:0000313" key="2">
    <source>
        <dbReference type="Proteomes" id="UP000479710"/>
    </source>
</evidence>
<gene>
    <name evidence="1" type="ORF">E2562_021398</name>
</gene>
<comment type="caution">
    <text evidence="1">The sequence shown here is derived from an EMBL/GenBank/DDBJ whole genome shotgun (WGS) entry which is preliminary data.</text>
</comment>
<reference evidence="1 2" key="1">
    <citation type="submission" date="2019-11" db="EMBL/GenBank/DDBJ databases">
        <title>Whole genome sequence of Oryza granulata.</title>
        <authorList>
            <person name="Li W."/>
        </authorList>
    </citation>
    <scope>NUCLEOTIDE SEQUENCE [LARGE SCALE GENOMIC DNA]</scope>
    <source>
        <strain evidence="2">cv. Menghai</strain>
        <tissue evidence="1">Leaf</tissue>
    </source>
</reference>
<dbReference type="EMBL" id="SPHZ02000002">
    <property type="protein sequence ID" value="KAF0929370.1"/>
    <property type="molecule type" value="Genomic_DNA"/>
</dbReference>
<sequence>MTAGLSCQDGAAAATRWRGRSRLAGVAGSAGRLWAAFFGWAGPPRPYWLDRGPAWPDGFRPLRLDRPAGRTTSEGAAWLVGAGDGEGLYGLF</sequence>
<dbReference type="Proteomes" id="UP000479710">
    <property type="component" value="Unassembled WGS sequence"/>
</dbReference>
<proteinExistence type="predicted"/>
<dbReference type="AlphaFoldDB" id="A0A6G1EXJ6"/>
<keyword evidence="2" id="KW-1185">Reference proteome</keyword>
<evidence type="ECO:0000313" key="1">
    <source>
        <dbReference type="EMBL" id="KAF0929370.1"/>
    </source>
</evidence>
<protein>
    <submittedName>
        <fullName evidence="1">Uncharacterized protein</fullName>
    </submittedName>
</protein>
<name>A0A6G1EXJ6_9ORYZ</name>
<accession>A0A6G1EXJ6</accession>